<dbReference type="OrthoDB" id="295274at2759"/>
<proteinExistence type="predicted"/>
<dbReference type="PANTHER" id="PTHR19304">
    <property type="entry name" value="CYCLIC-AMP RESPONSE ELEMENT BINDING PROTEIN"/>
    <property type="match status" value="1"/>
</dbReference>
<dbReference type="PROSITE" id="PS50217">
    <property type="entry name" value="BZIP"/>
    <property type="match status" value="1"/>
</dbReference>
<feature type="region of interest" description="Disordered" evidence="6">
    <location>
        <begin position="1"/>
        <end position="33"/>
    </location>
</feature>
<dbReference type="GO" id="GO:0003700">
    <property type="term" value="F:DNA-binding transcription factor activity"/>
    <property type="evidence" value="ECO:0007669"/>
    <property type="project" value="InterPro"/>
</dbReference>
<evidence type="ECO:0000256" key="2">
    <source>
        <dbReference type="ARBA" id="ARBA00023015"/>
    </source>
</evidence>
<dbReference type="HOGENOM" id="CLU_2145859_0_0_1"/>
<dbReference type="SUPFAM" id="SSF57959">
    <property type="entry name" value="Leucine zipper domain"/>
    <property type="match status" value="1"/>
</dbReference>
<keyword evidence="4" id="KW-0804">Transcription</keyword>
<dbReference type="InterPro" id="IPR046347">
    <property type="entry name" value="bZIP_sf"/>
</dbReference>
<evidence type="ECO:0000313" key="9">
    <source>
        <dbReference type="Proteomes" id="UP000012174"/>
    </source>
</evidence>
<sequence length="112" mass="12717">MPNAPTVPIKIEDTASNGSVETEHTDGNDKTLTYRERNRIAAHKCRQKSKKGVQELQQQERDLAEQNRFLVAHVDHLKNEVLGLKNEILNHGNCQDDLIQNYIAESAKKLQS</sequence>
<accession>M7ST63</accession>
<dbReference type="Proteomes" id="UP000012174">
    <property type="component" value="Unassembled WGS sequence"/>
</dbReference>
<dbReference type="PROSITE" id="PS00036">
    <property type="entry name" value="BZIP_BASIC"/>
    <property type="match status" value="1"/>
</dbReference>
<dbReference type="InterPro" id="IPR004827">
    <property type="entry name" value="bZIP"/>
</dbReference>
<keyword evidence="5" id="KW-0539">Nucleus</keyword>
<dbReference type="InterPro" id="IPR002112">
    <property type="entry name" value="Leuzip_Jun"/>
</dbReference>
<dbReference type="PRINTS" id="PR00043">
    <property type="entry name" value="LEUZIPPRJUN"/>
</dbReference>
<comment type="subcellular location">
    <subcellularLocation>
        <location evidence="1">Nucleus</location>
    </subcellularLocation>
</comment>
<dbReference type="InterPro" id="IPR051027">
    <property type="entry name" value="bZIP_transcription_factors"/>
</dbReference>
<dbReference type="GO" id="GO:0005634">
    <property type="term" value="C:nucleus"/>
    <property type="evidence" value="ECO:0007669"/>
    <property type="project" value="UniProtKB-SubCell"/>
</dbReference>
<dbReference type="AlphaFoldDB" id="M7ST63"/>
<feature type="compositionally biased region" description="Basic and acidic residues" evidence="6">
    <location>
        <begin position="21"/>
        <end position="33"/>
    </location>
</feature>
<keyword evidence="3" id="KW-0238">DNA-binding</keyword>
<dbReference type="KEGG" id="ela:UCREL1_3280"/>
<dbReference type="EMBL" id="KB706030">
    <property type="protein sequence ID" value="EMR69694.1"/>
    <property type="molecule type" value="Genomic_DNA"/>
</dbReference>
<evidence type="ECO:0000259" key="7">
    <source>
        <dbReference type="PROSITE" id="PS50217"/>
    </source>
</evidence>
<reference evidence="9" key="1">
    <citation type="journal article" date="2013" name="Genome Announc.">
        <title>Draft genome sequence of the grapevine dieback fungus Eutypa lata UCR-EL1.</title>
        <authorList>
            <person name="Blanco-Ulate B."/>
            <person name="Rolshausen P.E."/>
            <person name="Cantu D."/>
        </authorList>
    </citation>
    <scope>NUCLEOTIDE SEQUENCE [LARGE SCALE GENOMIC DNA]</scope>
    <source>
        <strain evidence="9">UCR-EL1</strain>
    </source>
</reference>
<dbReference type="STRING" id="1287681.M7ST63"/>
<protein>
    <submittedName>
        <fullName evidence="8">Putative bzip transcription factor protein</fullName>
    </submittedName>
</protein>
<dbReference type="SMART" id="SM00338">
    <property type="entry name" value="BRLZ"/>
    <property type="match status" value="1"/>
</dbReference>
<dbReference type="CDD" id="cd14687">
    <property type="entry name" value="bZIP_ATF2"/>
    <property type="match status" value="1"/>
</dbReference>
<evidence type="ECO:0000256" key="4">
    <source>
        <dbReference type="ARBA" id="ARBA00023163"/>
    </source>
</evidence>
<organism evidence="8 9">
    <name type="scientific">Eutypa lata (strain UCR-EL1)</name>
    <name type="common">Grapevine dieback disease fungus</name>
    <name type="synonym">Eutypa armeniacae</name>
    <dbReference type="NCBI Taxonomy" id="1287681"/>
    <lineage>
        <taxon>Eukaryota</taxon>
        <taxon>Fungi</taxon>
        <taxon>Dikarya</taxon>
        <taxon>Ascomycota</taxon>
        <taxon>Pezizomycotina</taxon>
        <taxon>Sordariomycetes</taxon>
        <taxon>Xylariomycetidae</taxon>
        <taxon>Xylariales</taxon>
        <taxon>Diatrypaceae</taxon>
        <taxon>Eutypa</taxon>
    </lineage>
</organism>
<evidence type="ECO:0000256" key="3">
    <source>
        <dbReference type="ARBA" id="ARBA00023125"/>
    </source>
</evidence>
<evidence type="ECO:0000256" key="6">
    <source>
        <dbReference type="SAM" id="MobiDB-lite"/>
    </source>
</evidence>
<keyword evidence="2" id="KW-0805">Transcription regulation</keyword>
<dbReference type="eggNOG" id="KOG1414">
    <property type="taxonomic scope" value="Eukaryota"/>
</dbReference>
<feature type="domain" description="BZIP" evidence="7">
    <location>
        <begin position="28"/>
        <end position="91"/>
    </location>
</feature>
<gene>
    <name evidence="8" type="ORF">UCREL1_3280</name>
</gene>
<evidence type="ECO:0000256" key="5">
    <source>
        <dbReference type="ARBA" id="ARBA00023242"/>
    </source>
</evidence>
<dbReference type="Pfam" id="PF00170">
    <property type="entry name" value="bZIP_1"/>
    <property type="match status" value="1"/>
</dbReference>
<keyword evidence="9" id="KW-1185">Reference proteome</keyword>
<dbReference type="Gene3D" id="1.20.5.170">
    <property type="match status" value="1"/>
</dbReference>
<evidence type="ECO:0000256" key="1">
    <source>
        <dbReference type="ARBA" id="ARBA00004123"/>
    </source>
</evidence>
<dbReference type="GO" id="GO:0003677">
    <property type="term" value="F:DNA binding"/>
    <property type="evidence" value="ECO:0007669"/>
    <property type="project" value="UniProtKB-KW"/>
</dbReference>
<name>M7ST63_EUTLA</name>
<evidence type="ECO:0000313" key="8">
    <source>
        <dbReference type="EMBL" id="EMR69694.1"/>
    </source>
</evidence>